<protein>
    <submittedName>
        <fullName evidence="7">TetR family transcriptional regulator C-terminal domain-containing protein</fullName>
    </submittedName>
</protein>
<evidence type="ECO:0000256" key="5">
    <source>
        <dbReference type="PROSITE-ProRule" id="PRU00335"/>
    </source>
</evidence>
<dbReference type="Pfam" id="PF13977">
    <property type="entry name" value="TetR_C_6"/>
    <property type="match status" value="1"/>
</dbReference>
<feature type="DNA-binding region" description="H-T-H motif" evidence="5">
    <location>
        <begin position="32"/>
        <end position="51"/>
    </location>
</feature>
<dbReference type="GO" id="GO:0003700">
    <property type="term" value="F:DNA-binding transcription factor activity"/>
    <property type="evidence" value="ECO:0007669"/>
    <property type="project" value="TreeGrafter"/>
</dbReference>
<reference evidence="7 8" key="1">
    <citation type="submission" date="2020-09" db="EMBL/GenBank/DDBJ databases">
        <title>Sphingomonas sp., a new species isolated from pork steak.</title>
        <authorList>
            <person name="Heidler von Heilborn D."/>
        </authorList>
    </citation>
    <scope>NUCLEOTIDE SEQUENCE [LARGE SCALE GENOMIC DNA]</scope>
    <source>
        <strain evidence="8">S8-3T</strain>
    </source>
</reference>
<dbReference type="InterPro" id="IPR036271">
    <property type="entry name" value="Tet_transcr_reg_TetR-rel_C_sf"/>
</dbReference>
<dbReference type="Pfam" id="PF00440">
    <property type="entry name" value="TetR_N"/>
    <property type="match status" value="1"/>
</dbReference>
<evidence type="ECO:0000313" key="7">
    <source>
        <dbReference type="EMBL" id="QNQ10817.1"/>
    </source>
</evidence>
<dbReference type="PANTHER" id="PTHR30055:SF234">
    <property type="entry name" value="HTH-TYPE TRANSCRIPTIONAL REGULATOR BETI"/>
    <property type="match status" value="1"/>
</dbReference>
<dbReference type="PROSITE" id="PS50977">
    <property type="entry name" value="HTH_TETR_2"/>
    <property type="match status" value="1"/>
</dbReference>
<dbReference type="InterPro" id="IPR050109">
    <property type="entry name" value="HTH-type_TetR-like_transc_reg"/>
</dbReference>
<dbReference type="SUPFAM" id="SSF46689">
    <property type="entry name" value="Homeodomain-like"/>
    <property type="match status" value="1"/>
</dbReference>
<dbReference type="InterPro" id="IPR009057">
    <property type="entry name" value="Homeodomain-like_sf"/>
</dbReference>
<keyword evidence="2" id="KW-0805">Transcription regulation</keyword>
<dbReference type="GO" id="GO:0000976">
    <property type="term" value="F:transcription cis-regulatory region binding"/>
    <property type="evidence" value="ECO:0007669"/>
    <property type="project" value="TreeGrafter"/>
</dbReference>
<sequence>MARPRLDHNEQRERIARAACDVILEVGLENARLAEIGTRAGVTTGAVQHYFRSKEDLLFFAKNHVYDLLMDKSRAMPEEGAGAERLFFIIHRHLPTSGERIKASRLLEAFRGRAIGNATLLRSQHKRDRIFLDMLHHEIERLKDMGLTHADLDIEKAALGLNAMLDGLGCIVMASPGGFKSLDLAAIVEDYVCATFGVPRPATDAAPIPKRRKGA</sequence>
<dbReference type="Gene3D" id="1.10.357.10">
    <property type="entry name" value="Tetracycline Repressor, domain 2"/>
    <property type="match status" value="1"/>
</dbReference>
<evidence type="ECO:0000256" key="2">
    <source>
        <dbReference type="ARBA" id="ARBA00023015"/>
    </source>
</evidence>
<dbReference type="RefSeq" id="WP_187763107.1">
    <property type="nucleotide sequence ID" value="NZ_CP061038.1"/>
</dbReference>
<dbReference type="AlphaFoldDB" id="A0A7H0LMB4"/>
<dbReference type="KEGG" id="spap:H3Z74_06415"/>
<evidence type="ECO:0000256" key="4">
    <source>
        <dbReference type="ARBA" id="ARBA00023163"/>
    </source>
</evidence>
<proteinExistence type="predicted"/>
<dbReference type="InterPro" id="IPR001647">
    <property type="entry name" value="HTH_TetR"/>
</dbReference>
<accession>A0A7H0LMB4</accession>
<dbReference type="EMBL" id="CP061038">
    <property type="protein sequence ID" value="QNQ10817.1"/>
    <property type="molecule type" value="Genomic_DNA"/>
</dbReference>
<evidence type="ECO:0000259" key="6">
    <source>
        <dbReference type="PROSITE" id="PS50977"/>
    </source>
</evidence>
<feature type="domain" description="HTH tetR-type" evidence="6">
    <location>
        <begin position="9"/>
        <end position="69"/>
    </location>
</feature>
<keyword evidence="1" id="KW-0678">Repressor</keyword>
<name>A0A7H0LMB4_9SPHN</name>
<keyword evidence="8" id="KW-1185">Reference proteome</keyword>
<dbReference type="InterPro" id="IPR039538">
    <property type="entry name" value="BetI_C"/>
</dbReference>
<gene>
    <name evidence="7" type="ORF">H3Z74_06415</name>
</gene>
<dbReference type="SUPFAM" id="SSF48498">
    <property type="entry name" value="Tetracyclin repressor-like, C-terminal domain"/>
    <property type="match status" value="1"/>
</dbReference>
<dbReference type="PRINTS" id="PR00455">
    <property type="entry name" value="HTHTETR"/>
</dbReference>
<dbReference type="PANTHER" id="PTHR30055">
    <property type="entry name" value="HTH-TYPE TRANSCRIPTIONAL REGULATOR RUTR"/>
    <property type="match status" value="1"/>
</dbReference>
<evidence type="ECO:0000313" key="8">
    <source>
        <dbReference type="Proteomes" id="UP000516148"/>
    </source>
</evidence>
<keyword evidence="4" id="KW-0804">Transcription</keyword>
<keyword evidence="3 5" id="KW-0238">DNA-binding</keyword>
<evidence type="ECO:0000256" key="3">
    <source>
        <dbReference type="ARBA" id="ARBA00023125"/>
    </source>
</evidence>
<evidence type="ECO:0000256" key="1">
    <source>
        <dbReference type="ARBA" id="ARBA00022491"/>
    </source>
</evidence>
<organism evidence="7 8">
    <name type="scientific">Sphingomonas alpina</name>
    <dbReference type="NCBI Taxonomy" id="653931"/>
    <lineage>
        <taxon>Bacteria</taxon>
        <taxon>Pseudomonadati</taxon>
        <taxon>Pseudomonadota</taxon>
        <taxon>Alphaproteobacteria</taxon>
        <taxon>Sphingomonadales</taxon>
        <taxon>Sphingomonadaceae</taxon>
        <taxon>Sphingomonas</taxon>
    </lineage>
</organism>
<dbReference type="Proteomes" id="UP000516148">
    <property type="component" value="Chromosome"/>
</dbReference>